<dbReference type="InterPro" id="IPR036291">
    <property type="entry name" value="NAD(P)-bd_dom_sf"/>
</dbReference>
<protein>
    <submittedName>
        <fullName evidence="4">Quinone oxidoreductase</fullName>
        <ecNumber evidence="4">1.-.-.-</ecNumber>
    </submittedName>
</protein>
<dbReference type="Pfam" id="PF00107">
    <property type="entry name" value="ADH_zinc_N"/>
    <property type="match status" value="1"/>
</dbReference>
<evidence type="ECO:0000313" key="5">
    <source>
        <dbReference type="Proteomes" id="UP000008392"/>
    </source>
</evidence>
<dbReference type="SUPFAM" id="SSF51735">
    <property type="entry name" value="NAD(P)-binding Rossmann-fold domains"/>
    <property type="match status" value="1"/>
</dbReference>
<dbReference type="EMBL" id="CP002745">
    <property type="protein sequence ID" value="AEK61845.1"/>
    <property type="molecule type" value="Genomic_DNA"/>
</dbReference>
<dbReference type="InterPro" id="IPR013149">
    <property type="entry name" value="ADH-like_C"/>
</dbReference>
<dbReference type="EC" id="1.-.-.-" evidence="4"/>
<name>G0A8Y2_COLFT</name>
<sequence>MRAINAARRPLSGAAHRLCTAQGKGKGKDVILDIAAGDYIQRELNCLADDGRLVFIAMLGGAKAHIHFAQVLLHRLTIAGSPLRPRPVAVQGHHPA</sequence>
<dbReference type="Gene3D" id="3.40.50.720">
    <property type="entry name" value="NAD(P)-binding Rossmann-like Domain"/>
    <property type="match status" value="1"/>
</dbReference>
<reference evidence="4 5" key="4">
    <citation type="journal article" date="2010" name="Environ. Microbiol.">
        <title>The bacterial genus Collimonas: mycophagy, weathering and other adaptive solutions to life in oligotrophic soil environments.</title>
        <authorList>
            <person name="Leveau J.H."/>
            <person name="Uroz S."/>
            <person name="de Boer W."/>
        </authorList>
    </citation>
    <scope>NUCLEOTIDE SEQUENCE [LARGE SCALE GENOMIC DNA]</scope>
    <source>
        <strain evidence="4 5">Ter331</strain>
    </source>
</reference>
<dbReference type="eggNOG" id="COG0604">
    <property type="taxonomic scope" value="Bacteria"/>
</dbReference>
<gene>
    <name evidence="4" type="primary">qor2</name>
    <name evidence="4" type="ordered locus">CFU_2014</name>
</gene>
<evidence type="ECO:0000256" key="2">
    <source>
        <dbReference type="ARBA" id="ARBA00023002"/>
    </source>
</evidence>
<evidence type="ECO:0000256" key="1">
    <source>
        <dbReference type="ARBA" id="ARBA00022857"/>
    </source>
</evidence>
<organism evidence="4 5">
    <name type="scientific">Collimonas fungivorans (strain Ter331)</name>
    <dbReference type="NCBI Taxonomy" id="1005048"/>
    <lineage>
        <taxon>Bacteria</taxon>
        <taxon>Pseudomonadati</taxon>
        <taxon>Pseudomonadota</taxon>
        <taxon>Betaproteobacteria</taxon>
        <taxon>Burkholderiales</taxon>
        <taxon>Oxalobacteraceae</taxon>
        <taxon>Collimonas</taxon>
    </lineage>
</organism>
<evidence type="ECO:0000259" key="3">
    <source>
        <dbReference type="Pfam" id="PF00107"/>
    </source>
</evidence>
<feature type="domain" description="Alcohol dehydrogenase-like C-terminal" evidence="3">
    <location>
        <begin position="21"/>
        <end position="82"/>
    </location>
</feature>
<accession>G0A8Y2</accession>
<dbReference type="STRING" id="1005048.CFU_2014"/>
<dbReference type="PANTHER" id="PTHR48106">
    <property type="entry name" value="QUINONE OXIDOREDUCTASE PIG3-RELATED"/>
    <property type="match status" value="1"/>
</dbReference>
<dbReference type="GO" id="GO:0016651">
    <property type="term" value="F:oxidoreductase activity, acting on NAD(P)H"/>
    <property type="evidence" value="ECO:0007669"/>
    <property type="project" value="TreeGrafter"/>
</dbReference>
<keyword evidence="5" id="KW-1185">Reference proteome</keyword>
<reference evidence="4 5" key="3">
    <citation type="journal article" date="2008" name="FEMS Microbiol. Ecol.">
        <title>Identification and characterization of genes underlying chitinolysis in Collimonas fungivorans Ter331.</title>
        <authorList>
            <person name="Fritsche K."/>
            <person name="de Boer W."/>
            <person name="Gerards S."/>
            <person name="van den Berg M."/>
            <person name="van Veen J.A."/>
            <person name="Leveau J.H."/>
        </authorList>
    </citation>
    <scope>NUCLEOTIDE SEQUENCE [LARGE SCALE GENOMIC DNA]</scope>
    <source>
        <strain evidence="4 5">Ter331</strain>
    </source>
</reference>
<dbReference type="KEGG" id="cfu:CFU_2014"/>
<dbReference type="PANTHER" id="PTHR48106:SF8">
    <property type="entry name" value="OS02G0805600 PROTEIN"/>
    <property type="match status" value="1"/>
</dbReference>
<reference evidence="4 5" key="5">
    <citation type="journal article" date="2011" name="ISME J.">
        <title>Dual transcriptional profiling of a bacterial/fungal confrontation: Collimonas fungivorans versus Aspergillus niger.</title>
        <authorList>
            <person name="Mela F."/>
            <person name="Fritsche K."/>
            <person name="de Boer W."/>
            <person name="van Veen J.A."/>
            <person name="de Graaff L.H."/>
            <person name="van den Berg M."/>
            <person name="Leveau J.H."/>
        </authorList>
    </citation>
    <scope>NUCLEOTIDE SEQUENCE [LARGE SCALE GENOMIC DNA]</scope>
    <source>
        <strain evidence="4 5">Ter331</strain>
    </source>
</reference>
<dbReference type="GO" id="GO:0070402">
    <property type="term" value="F:NADPH binding"/>
    <property type="evidence" value="ECO:0007669"/>
    <property type="project" value="TreeGrafter"/>
</dbReference>
<reference evidence="4 5" key="1">
    <citation type="journal article" date="2004" name="Environ. Microbiol.">
        <title>Phylogeny-function analysis of (meta)genomic libraries: screening for expression of ribosomal RNA genes by large-insert library fluorescent in situ hybridization (LIL-FISH).</title>
        <authorList>
            <person name="Leveau J.H."/>
            <person name="Gerards S."/>
            <person name="de Boer W."/>
            <person name="van Veen J.A."/>
        </authorList>
    </citation>
    <scope>NUCLEOTIDE SEQUENCE [LARGE SCALE GENOMIC DNA]</scope>
    <source>
        <strain evidence="4 5">Ter331</strain>
    </source>
</reference>
<dbReference type="Proteomes" id="UP000008392">
    <property type="component" value="Chromosome"/>
</dbReference>
<reference evidence="4 5" key="2">
    <citation type="journal article" date="2006" name="J. Microbiol. Methods">
        <title>Genomic flank-sequencing of plasposon insertion sites for rapid identification of functional genes.</title>
        <authorList>
            <person name="Leveau J.H."/>
            <person name="Gerards S."/>
            <person name="Fritsche K."/>
            <person name="Zondag G."/>
            <person name="van Veen J.A."/>
        </authorList>
    </citation>
    <scope>NUCLEOTIDE SEQUENCE [LARGE SCALE GENOMIC DNA]</scope>
    <source>
        <strain evidence="4 5">Ter331</strain>
    </source>
</reference>
<dbReference type="HOGENOM" id="CLU_2354913_0_0_4"/>
<evidence type="ECO:0000313" key="4">
    <source>
        <dbReference type="EMBL" id="AEK61845.1"/>
    </source>
</evidence>
<dbReference type="AlphaFoldDB" id="G0A8Y2"/>
<proteinExistence type="predicted"/>
<keyword evidence="2 4" id="KW-0560">Oxidoreductase</keyword>
<keyword evidence="1" id="KW-0521">NADP</keyword>
<reference evidence="5" key="6">
    <citation type="submission" date="2011-05" db="EMBL/GenBank/DDBJ databases">
        <title>Complete sequence of Collimonas fungivorans Ter331.</title>
        <authorList>
            <person name="Leveau J.H."/>
        </authorList>
    </citation>
    <scope>NUCLEOTIDE SEQUENCE [LARGE SCALE GENOMIC DNA]</scope>
    <source>
        <strain evidence="5">Ter331</strain>
    </source>
</reference>